<keyword evidence="2 5" id="KW-0540">Nuclease</keyword>
<keyword evidence="4 5" id="KW-0269">Exonuclease</keyword>
<comment type="catalytic activity">
    <reaction evidence="5">
        <text>Exonucleolytic cleavage in either 5'- to 3'- or 3'- to 5'-direction to yield nucleoside 5'-phosphates.</text>
        <dbReference type="EC" id="3.1.11.6"/>
    </reaction>
</comment>
<keyword evidence="1 5" id="KW-0963">Cytoplasm</keyword>
<dbReference type="GO" id="GO:0006308">
    <property type="term" value="P:DNA catabolic process"/>
    <property type="evidence" value="ECO:0007669"/>
    <property type="project" value="UniProtKB-UniRule"/>
</dbReference>
<evidence type="ECO:0000313" key="10">
    <source>
        <dbReference type="Proteomes" id="UP000007058"/>
    </source>
</evidence>
<gene>
    <name evidence="5" type="primary">xseA</name>
    <name evidence="9" type="ordered locus">amb0212</name>
</gene>
<dbReference type="NCBIfam" id="TIGR00237">
    <property type="entry name" value="xseA"/>
    <property type="match status" value="1"/>
</dbReference>
<evidence type="ECO:0000256" key="1">
    <source>
        <dbReference type="ARBA" id="ARBA00022490"/>
    </source>
</evidence>
<dbReference type="HAMAP" id="MF_00378">
    <property type="entry name" value="Exonuc_7_L"/>
    <property type="match status" value="1"/>
</dbReference>
<feature type="domain" description="OB-fold nucleic acid binding" evidence="8">
    <location>
        <begin position="200"/>
        <end position="293"/>
    </location>
</feature>
<keyword evidence="3 5" id="KW-0378">Hydrolase</keyword>
<feature type="domain" description="Exonuclease VII large subunit C-terminal" evidence="7">
    <location>
        <begin position="316"/>
        <end position="659"/>
    </location>
</feature>
<dbReference type="STRING" id="342108.amb0212"/>
<dbReference type="KEGG" id="mag:amb0212"/>
<evidence type="ECO:0000256" key="6">
    <source>
        <dbReference type="SAM" id="MobiDB-lite"/>
    </source>
</evidence>
<dbReference type="PANTHER" id="PTHR30008">
    <property type="entry name" value="EXODEOXYRIBONUCLEASE 7 LARGE SUBUNIT"/>
    <property type="match status" value="1"/>
</dbReference>
<evidence type="ECO:0000313" key="9">
    <source>
        <dbReference type="EMBL" id="BAE49016.1"/>
    </source>
</evidence>
<comment type="subcellular location">
    <subcellularLocation>
        <location evidence="5">Cytoplasm</location>
    </subcellularLocation>
</comment>
<comment type="similarity">
    <text evidence="5">Belongs to the XseA family.</text>
</comment>
<name>Q2WAV9_PARM1</name>
<dbReference type="Proteomes" id="UP000007058">
    <property type="component" value="Chromosome"/>
</dbReference>
<evidence type="ECO:0000259" key="7">
    <source>
        <dbReference type="Pfam" id="PF02601"/>
    </source>
</evidence>
<sequence length="688" mass="73906">MATTTPLPAASPSVLTTMGAPLARMKSLAFSMSVKRPYQAVGMPALAATSFMKPFEPSSSAAAAEGPNTLMPASRHLSARPSTSGASGPTTTRSTALAWAKASNSSTFSAPMATHSAESAMPALPGAHHSLVSKGEDLSFQHRACSRPPEPTTRTFMSASRSDDWGRLSLPSAFANHRLLRHHPPMSDEARPAPSNVPEYSVSELSGSLRKTVEDAFSFVRVRGEISGFKRHSSGHLYFALKDADAVLDAVCWRGSAGKLAIGPEDGMEVVATGRLTTYPGRSKYQMVVERMELAGQGALLKMLEDRKKRLMAEGLFDTAKKRPIPFLPEVIGVVTSPTGAVIRDILHRLAERFPRRVLLWPVAVQGDGASAQVAAAIRGFNALKPGGAVPRPDVLIVARGGGSLEDLMAFNEEIVVRAAAESEIPLISAVGHETDTTLIDFASDLRAPTPTAAAEKAVPVRAELIATVADMGARLIGAMQRGLEERRTRLGHTFRALPHPRRVMEDCARRLDERAERLTNAPRLLLERRRAELDRLAARLRHPREQLAEAGHKLTALTTRLDHAMKTVSAAERAANERRTLQLEQCAGRLIQAMPRLLDEKAKRVAHAGQLLESFSYRKVLERGFAVVRDEHGTPVTSVAAAKPGAALAVEFADGKAGVRVEGTAAPPAPKPHRKPATPDGRQGSLL</sequence>
<feature type="region of interest" description="Disordered" evidence="6">
    <location>
        <begin position="662"/>
        <end position="688"/>
    </location>
</feature>
<evidence type="ECO:0000256" key="2">
    <source>
        <dbReference type="ARBA" id="ARBA00022722"/>
    </source>
</evidence>
<dbReference type="GO" id="GO:0009318">
    <property type="term" value="C:exodeoxyribonuclease VII complex"/>
    <property type="evidence" value="ECO:0007669"/>
    <property type="project" value="UniProtKB-UniRule"/>
</dbReference>
<evidence type="ECO:0000256" key="4">
    <source>
        <dbReference type="ARBA" id="ARBA00022839"/>
    </source>
</evidence>
<dbReference type="GO" id="GO:0005737">
    <property type="term" value="C:cytoplasm"/>
    <property type="evidence" value="ECO:0007669"/>
    <property type="project" value="UniProtKB-SubCell"/>
</dbReference>
<protein>
    <recommendedName>
        <fullName evidence="5">Exodeoxyribonuclease 7 large subunit</fullName>
        <ecNumber evidence="5">3.1.11.6</ecNumber>
    </recommendedName>
    <alternativeName>
        <fullName evidence="5">Exodeoxyribonuclease VII large subunit</fullName>
        <shortName evidence="5">Exonuclease VII large subunit</shortName>
    </alternativeName>
</protein>
<comment type="function">
    <text evidence="5">Bidirectionally degrades single-stranded DNA into large acid-insoluble oligonucleotides, which are then degraded further into small acid-soluble oligonucleotides.</text>
</comment>
<comment type="subunit">
    <text evidence="5">Heterooligomer composed of large and small subunits.</text>
</comment>
<dbReference type="EMBL" id="AP007255">
    <property type="protein sequence ID" value="BAE49016.1"/>
    <property type="molecule type" value="Genomic_DNA"/>
</dbReference>
<dbReference type="GO" id="GO:0003676">
    <property type="term" value="F:nucleic acid binding"/>
    <property type="evidence" value="ECO:0007669"/>
    <property type="project" value="InterPro"/>
</dbReference>
<keyword evidence="10" id="KW-1185">Reference proteome</keyword>
<accession>Q2WAV9</accession>
<dbReference type="AlphaFoldDB" id="Q2WAV9"/>
<dbReference type="InterPro" id="IPR003753">
    <property type="entry name" value="Exonuc_VII_L"/>
</dbReference>
<dbReference type="Pfam" id="PF02601">
    <property type="entry name" value="Exonuc_VII_L"/>
    <property type="match status" value="1"/>
</dbReference>
<dbReference type="GO" id="GO:0008855">
    <property type="term" value="F:exodeoxyribonuclease VII activity"/>
    <property type="evidence" value="ECO:0007669"/>
    <property type="project" value="UniProtKB-UniRule"/>
</dbReference>
<dbReference type="Pfam" id="PF13742">
    <property type="entry name" value="tRNA_anti_2"/>
    <property type="match status" value="1"/>
</dbReference>
<feature type="region of interest" description="Disordered" evidence="6">
    <location>
        <begin position="57"/>
        <end position="94"/>
    </location>
</feature>
<dbReference type="PANTHER" id="PTHR30008:SF0">
    <property type="entry name" value="EXODEOXYRIBONUCLEASE 7 LARGE SUBUNIT"/>
    <property type="match status" value="1"/>
</dbReference>
<dbReference type="InterPro" id="IPR020579">
    <property type="entry name" value="Exonuc_VII_lsu_C"/>
</dbReference>
<reference evidence="9 10" key="1">
    <citation type="journal article" date="2005" name="DNA Res.">
        <title>Complete genome sequence of the facultative anaerobic magnetotactic bacterium Magnetospirillum sp. strain AMB-1.</title>
        <authorList>
            <person name="Matsunaga T."/>
            <person name="Okamura Y."/>
            <person name="Fukuda Y."/>
            <person name="Wahyudi A.T."/>
            <person name="Murase Y."/>
            <person name="Takeyama H."/>
        </authorList>
    </citation>
    <scope>NUCLEOTIDE SEQUENCE [LARGE SCALE GENOMIC DNA]</scope>
    <source>
        <strain evidence="10">ATCC 700264 / AMB-1</strain>
    </source>
</reference>
<dbReference type="CDD" id="cd04489">
    <property type="entry name" value="ExoVII_LU_OBF"/>
    <property type="match status" value="1"/>
</dbReference>
<evidence type="ECO:0000259" key="8">
    <source>
        <dbReference type="Pfam" id="PF13742"/>
    </source>
</evidence>
<feature type="compositionally biased region" description="Low complexity" evidence="6">
    <location>
        <begin position="80"/>
        <end position="94"/>
    </location>
</feature>
<evidence type="ECO:0000256" key="5">
    <source>
        <dbReference type="HAMAP-Rule" id="MF_00378"/>
    </source>
</evidence>
<evidence type="ECO:0000256" key="3">
    <source>
        <dbReference type="ARBA" id="ARBA00022801"/>
    </source>
</evidence>
<dbReference type="HOGENOM" id="CLU_023625_3_1_5"/>
<dbReference type="EC" id="3.1.11.6" evidence="5"/>
<proteinExistence type="inferred from homology"/>
<organism evidence="9 10">
    <name type="scientific">Paramagnetospirillum magneticum (strain ATCC 700264 / AMB-1)</name>
    <name type="common">Magnetospirillum magneticum</name>
    <dbReference type="NCBI Taxonomy" id="342108"/>
    <lineage>
        <taxon>Bacteria</taxon>
        <taxon>Pseudomonadati</taxon>
        <taxon>Pseudomonadota</taxon>
        <taxon>Alphaproteobacteria</taxon>
        <taxon>Rhodospirillales</taxon>
        <taxon>Magnetospirillaceae</taxon>
        <taxon>Paramagnetospirillum</taxon>
    </lineage>
</organism>
<dbReference type="InterPro" id="IPR025824">
    <property type="entry name" value="OB-fold_nuc-bd_dom"/>
</dbReference>